<dbReference type="EMBL" id="FLMQ01000056">
    <property type="protein sequence ID" value="SBP88979.1"/>
    <property type="molecule type" value="Genomic_DNA"/>
</dbReference>
<organism evidence="1 2">
    <name type="scientific">Thiomonas delicata</name>
    <name type="common">Thiomonas cuprina</name>
    <dbReference type="NCBI Taxonomy" id="364030"/>
    <lineage>
        <taxon>Bacteria</taxon>
        <taxon>Pseudomonadati</taxon>
        <taxon>Pseudomonadota</taxon>
        <taxon>Betaproteobacteria</taxon>
        <taxon>Burkholderiales</taxon>
        <taxon>Thiomonas</taxon>
    </lineage>
</organism>
<evidence type="ECO:0000313" key="1">
    <source>
        <dbReference type="EMBL" id="SBP88979.1"/>
    </source>
</evidence>
<name>A0A238D6Y0_THIDL</name>
<dbReference type="RefSeq" id="WP_094161214.1">
    <property type="nucleotide sequence ID" value="NZ_LT592171.1"/>
</dbReference>
<keyword evidence="2" id="KW-1185">Reference proteome</keyword>
<reference evidence="1 2" key="1">
    <citation type="submission" date="2016-06" db="EMBL/GenBank/DDBJ databases">
        <authorList>
            <person name="Kjaerup R.B."/>
            <person name="Dalgaard T.S."/>
            <person name="Juul-Madsen H.R."/>
        </authorList>
    </citation>
    <scope>NUCLEOTIDE SEQUENCE [LARGE SCALE GENOMIC DNA]</scope>
    <source>
        <strain evidence="1 2">DSM 16361</strain>
    </source>
</reference>
<dbReference type="Gene3D" id="3.40.50.2000">
    <property type="entry name" value="Glycogen Phosphorylase B"/>
    <property type="match status" value="1"/>
</dbReference>
<dbReference type="OrthoDB" id="5123492at2"/>
<dbReference type="Proteomes" id="UP000214566">
    <property type="component" value="Unassembled WGS sequence"/>
</dbReference>
<accession>A0A238D6Y0</accession>
<proteinExistence type="predicted"/>
<dbReference type="AlphaFoldDB" id="A0A238D6Y0"/>
<dbReference type="SUPFAM" id="SSF53756">
    <property type="entry name" value="UDP-Glycosyltransferase/glycogen phosphorylase"/>
    <property type="match status" value="1"/>
</dbReference>
<gene>
    <name evidence="1" type="ORF">THIARS_70599</name>
</gene>
<sequence>MFLLDMPAVPFTDPWVLPLHQRLKELARGKLRVAYFYETANNSTFRYRAYNMVQVLNDETDRAVSASYFFLDDLHRIDEIADQANLLVICRSRYCHRINQLVAKFKIQGKRVLFDIDDFVFNPSYAHLIMDTLDQDVDNSALWDYWFAYTSRMGEALRLCDSAITTNDYLATRIAEYSGMPVSVVPNFINKEQLALSESIFRSKKSTKFARDGRICIGYFSGSPSHNLDYAIITTALEEVMDNDPRVDLMIAGYIESGVFLNRFGPRVKYQPFQDYINLQQSIGRVEFNLMPLQSNVFTNCKSELKYFEAAIVGTLSIASPAHTYAAAIRDGENGYIAQAHQWASVIQRAIENIGAYQDMATTAHDDAQLKYAFYNQREKIIKALDLERR</sequence>
<evidence type="ECO:0000313" key="2">
    <source>
        <dbReference type="Proteomes" id="UP000214566"/>
    </source>
</evidence>
<protein>
    <submittedName>
        <fullName evidence="1">Uncharacterized protein</fullName>
    </submittedName>
</protein>